<keyword evidence="2" id="KW-1185">Reference proteome</keyword>
<gene>
    <name evidence="1" type="ORF">CFP56_011781</name>
</gene>
<reference evidence="1 2" key="1">
    <citation type="journal article" date="2018" name="Sci. Data">
        <title>The draft genome sequence of cork oak.</title>
        <authorList>
            <person name="Ramos A.M."/>
            <person name="Usie A."/>
            <person name="Barbosa P."/>
            <person name="Barros P.M."/>
            <person name="Capote T."/>
            <person name="Chaves I."/>
            <person name="Simoes F."/>
            <person name="Abreu I."/>
            <person name="Carrasquinho I."/>
            <person name="Faro C."/>
            <person name="Guimaraes J.B."/>
            <person name="Mendonca D."/>
            <person name="Nobrega F."/>
            <person name="Rodrigues L."/>
            <person name="Saibo N.J.M."/>
            <person name="Varela M.C."/>
            <person name="Egas C."/>
            <person name="Matos J."/>
            <person name="Miguel C.M."/>
            <person name="Oliveira M.M."/>
            <person name="Ricardo C.P."/>
            <person name="Goncalves S."/>
        </authorList>
    </citation>
    <scope>NUCLEOTIDE SEQUENCE [LARGE SCALE GENOMIC DNA]</scope>
    <source>
        <strain evidence="2">cv. HL8</strain>
    </source>
</reference>
<comment type="caution">
    <text evidence="1">The sequence shown here is derived from an EMBL/GenBank/DDBJ whole genome shotgun (WGS) entry which is preliminary data.</text>
</comment>
<sequence length="13" mass="1461">MIEKLANVLMVSI</sequence>
<evidence type="ECO:0000313" key="2">
    <source>
        <dbReference type="Proteomes" id="UP000237347"/>
    </source>
</evidence>
<organism evidence="1 2">
    <name type="scientific">Quercus suber</name>
    <name type="common">Cork oak</name>
    <dbReference type="NCBI Taxonomy" id="58331"/>
    <lineage>
        <taxon>Eukaryota</taxon>
        <taxon>Viridiplantae</taxon>
        <taxon>Streptophyta</taxon>
        <taxon>Embryophyta</taxon>
        <taxon>Tracheophyta</taxon>
        <taxon>Spermatophyta</taxon>
        <taxon>Magnoliopsida</taxon>
        <taxon>eudicotyledons</taxon>
        <taxon>Gunneridae</taxon>
        <taxon>Pentapetalae</taxon>
        <taxon>rosids</taxon>
        <taxon>fabids</taxon>
        <taxon>Fagales</taxon>
        <taxon>Fagaceae</taxon>
        <taxon>Quercus</taxon>
    </lineage>
</organism>
<evidence type="ECO:0000313" key="1">
    <source>
        <dbReference type="EMBL" id="KAK7843932.1"/>
    </source>
</evidence>
<accession>A0AAW0KX08</accession>
<protein>
    <submittedName>
        <fullName evidence="1">Uncharacterized protein</fullName>
    </submittedName>
</protein>
<dbReference type="Proteomes" id="UP000237347">
    <property type="component" value="Unassembled WGS sequence"/>
</dbReference>
<dbReference type="EMBL" id="PKMF04000194">
    <property type="protein sequence ID" value="KAK7843932.1"/>
    <property type="molecule type" value="Genomic_DNA"/>
</dbReference>
<name>A0AAW0KX08_QUESU</name>
<proteinExistence type="predicted"/>